<accession>C0CUR5</accession>
<feature type="region of interest" description="Disordered" evidence="1">
    <location>
        <begin position="193"/>
        <end position="228"/>
    </location>
</feature>
<dbReference type="PROSITE" id="PS51257">
    <property type="entry name" value="PROKAR_LIPOPROTEIN"/>
    <property type="match status" value="1"/>
</dbReference>
<sequence>MRKGGKRMRRTKRFQIKAAAAVIAAALLAGGCAGAESGAESPTKVEETTTAAKAEPAAPESPEGVPEQQGQNGSERAGEPVNGYQLISDYGVTAPGDLQAYELPDGLRPAVEENQVRAELLTAVYINGEFRFRLRIEDRSVTMLTPEEVKAVQEEAESAAAQDGTAAPDDSYVEIDRDKGLYGRSAYEERLRAEEPGGGGTLSVRLTGDGVAEGGYTPNRSSSTRQYVESGEGGYLLTVGEYAMQGKPLRAEQPEGTYELLVPGFQEAIRFTLEPAPVYESLLEIPGMQEAGDYLIWTAGSRRGEQVEVQYFLLPGQWEEDYRYSFLDSKLDYTRDGITESCGHSILSAQTRLNEPLSGIPPYRMTVQQTFAGPKAQEGGNYTLSLRDLLLTSPERSDEITLTIPQDVEQLDQDIEFEDSTIRLLKIERGDEPELYTIDDGVDVMRPVVYIEVQVTDRDPDRHLINLQGRKQASEPYIAEVRPNVERTEKSYRSSRVMGLTVFYDEGDTEVRFSLENPQYVEDLELELPVLMEE</sequence>
<dbReference type="EMBL" id="ACCJ01000030">
    <property type="protein sequence ID" value="EEG57265.1"/>
    <property type="molecule type" value="Genomic_DNA"/>
</dbReference>
<dbReference type="HOGENOM" id="CLU_033698_0_0_9"/>
<reference evidence="3 4" key="1">
    <citation type="submission" date="2009-02" db="EMBL/GenBank/DDBJ databases">
        <title>Draft genome sequence of Clostridium asparagiforme (DSM 15981).</title>
        <authorList>
            <person name="Sudarsanam P."/>
            <person name="Ley R."/>
            <person name="Guruge J."/>
            <person name="Turnbaugh P.J."/>
            <person name="Mahowald M."/>
            <person name="Liep D."/>
            <person name="Gordon J."/>
        </authorList>
    </citation>
    <scope>NUCLEOTIDE SEQUENCE [LARGE SCALE GENOMIC DNA]</scope>
    <source>
        <strain evidence="3 4">DSM 15981</strain>
    </source>
</reference>
<evidence type="ECO:0000256" key="1">
    <source>
        <dbReference type="SAM" id="MobiDB-lite"/>
    </source>
</evidence>
<evidence type="ECO:0000256" key="2">
    <source>
        <dbReference type="SAM" id="SignalP"/>
    </source>
</evidence>
<dbReference type="AlphaFoldDB" id="C0CUR5"/>
<keyword evidence="2" id="KW-0732">Signal</keyword>
<feature type="region of interest" description="Disordered" evidence="1">
    <location>
        <begin position="35"/>
        <end position="81"/>
    </location>
</feature>
<organism evidence="3 4">
    <name type="scientific">[Clostridium] asparagiforme DSM 15981</name>
    <dbReference type="NCBI Taxonomy" id="518636"/>
    <lineage>
        <taxon>Bacteria</taxon>
        <taxon>Bacillati</taxon>
        <taxon>Bacillota</taxon>
        <taxon>Clostridia</taxon>
        <taxon>Lachnospirales</taxon>
        <taxon>Lachnospiraceae</taxon>
        <taxon>Enterocloster</taxon>
    </lineage>
</organism>
<feature type="compositionally biased region" description="Low complexity" evidence="1">
    <location>
        <begin position="48"/>
        <end position="67"/>
    </location>
</feature>
<name>C0CUR5_9FIRM</name>
<evidence type="ECO:0000313" key="3">
    <source>
        <dbReference type="EMBL" id="EEG57265.1"/>
    </source>
</evidence>
<feature type="region of interest" description="Disordered" evidence="1">
    <location>
        <begin position="153"/>
        <end position="172"/>
    </location>
</feature>
<keyword evidence="4" id="KW-1185">Reference proteome</keyword>
<feature type="compositionally biased region" description="Polar residues" evidence="1">
    <location>
        <begin position="218"/>
        <end position="227"/>
    </location>
</feature>
<feature type="chain" id="PRO_5002894994" evidence="2">
    <location>
        <begin position="36"/>
        <end position="534"/>
    </location>
</feature>
<protein>
    <submittedName>
        <fullName evidence="3">Gram-positive signal peptide protein, YSIRK family</fullName>
    </submittedName>
</protein>
<proteinExistence type="predicted"/>
<gene>
    <name evidence="3" type="ORF">CLOSTASPAR_00757</name>
</gene>
<dbReference type="Proteomes" id="UP000004756">
    <property type="component" value="Unassembled WGS sequence"/>
</dbReference>
<evidence type="ECO:0000313" key="4">
    <source>
        <dbReference type="Proteomes" id="UP000004756"/>
    </source>
</evidence>
<feature type="signal peptide" evidence="2">
    <location>
        <begin position="1"/>
        <end position="35"/>
    </location>
</feature>
<comment type="caution">
    <text evidence="3">The sequence shown here is derived from an EMBL/GenBank/DDBJ whole genome shotgun (WGS) entry which is preliminary data.</text>
</comment>